<comment type="similarity">
    <text evidence="8">Belongs to the TDD superfamily. DTWD1 family.</text>
</comment>
<dbReference type="Proteomes" id="UP000504631">
    <property type="component" value="Unplaced"/>
</dbReference>
<comment type="subcellular location">
    <subcellularLocation>
        <location evidence="1">Nucleus</location>
    </subcellularLocation>
</comment>
<name>A0A6J3KWZ1_9HYME</name>
<dbReference type="PANTHER" id="PTHR15627:SF8">
    <property type="entry name" value="TRNA-URIDINE AMINOCARBOXYPROPYLTRANSFERASE 1"/>
    <property type="match status" value="1"/>
</dbReference>
<dbReference type="InterPro" id="IPR051521">
    <property type="entry name" value="tRNA_Mod/Golgi_Maint"/>
</dbReference>
<feature type="domain" description="DTW" evidence="12">
    <location>
        <begin position="57"/>
        <end position="288"/>
    </location>
</feature>
<keyword evidence="13" id="KW-1185">Reference proteome</keyword>
<sequence length="300" mass="35302">MEKTNVADTDNIKKTLTLEEEQKVIDKAPFHHLTITNAQILNTIEGRKICERCNRSRKFFCYSCYIPVISKEYFPTIKLPIKIDIIKHAREIDGKSTAIHAAILAPEDVRIFTYPNFPEILNKEETVLIFPSPTGISVDSLFIKKVEEDNKTITKTIKNAFPIKKAIFIDSTWHQTKTIYNDQRLRDLKCIILKSRISQFWRHQKKSPRWYLATIEAIHQFLVELHTCAFGAIQGYANIKHTEENSTNNTIYQNVNELPEIDQRYIGQYDDLLYFFKYMYEKIHTMYDHDKLLAYKRSLI</sequence>
<gene>
    <name evidence="14" type="primary">LOC117237117</name>
</gene>
<dbReference type="GO" id="GO:0006400">
    <property type="term" value="P:tRNA modification"/>
    <property type="evidence" value="ECO:0007669"/>
    <property type="project" value="TreeGrafter"/>
</dbReference>
<organism evidence="13 14">
    <name type="scientific">Bombus vosnesenskii</name>
    <dbReference type="NCBI Taxonomy" id="207650"/>
    <lineage>
        <taxon>Eukaryota</taxon>
        <taxon>Metazoa</taxon>
        <taxon>Ecdysozoa</taxon>
        <taxon>Arthropoda</taxon>
        <taxon>Hexapoda</taxon>
        <taxon>Insecta</taxon>
        <taxon>Pterygota</taxon>
        <taxon>Neoptera</taxon>
        <taxon>Endopterygota</taxon>
        <taxon>Hymenoptera</taxon>
        <taxon>Apocrita</taxon>
        <taxon>Aculeata</taxon>
        <taxon>Apoidea</taxon>
        <taxon>Anthophila</taxon>
        <taxon>Apidae</taxon>
        <taxon>Bombus</taxon>
        <taxon>Pyrobombus</taxon>
    </lineage>
</organism>
<keyword evidence="6" id="KW-0539">Nucleus</keyword>
<keyword evidence="4" id="KW-0949">S-adenosyl-L-methionine</keyword>
<dbReference type="RefSeq" id="XP_033356656.1">
    <property type="nucleotide sequence ID" value="XM_033500765.1"/>
</dbReference>
<evidence type="ECO:0000256" key="9">
    <source>
        <dbReference type="ARBA" id="ARBA00039242"/>
    </source>
</evidence>
<evidence type="ECO:0000256" key="8">
    <source>
        <dbReference type="ARBA" id="ARBA00038290"/>
    </source>
</evidence>
<keyword evidence="5" id="KW-0819">tRNA processing</keyword>
<dbReference type="GO" id="GO:0005634">
    <property type="term" value="C:nucleus"/>
    <property type="evidence" value="ECO:0007669"/>
    <property type="project" value="UniProtKB-SubCell"/>
</dbReference>
<protein>
    <recommendedName>
        <fullName evidence="9">tRNA-uridine aminocarboxypropyltransferase 1</fullName>
        <ecNumber evidence="2">2.5.1.25</ecNumber>
    </recommendedName>
    <alternativeName>
        <fullName evidence="10">DTW domain-containing protein 1</fullName>
    </alternativeName>
</protein>
<keyword evidence="3" id="KW-0808">Transferase</keyword>
<dbReference type="AlphaFoldDB" id="A0A6J3KWZ1"/>
<evidence type="ECO:0000256" key="10">
    <source>
        <dbReference type="ARBA" id="ARBA00042508"/>
    </source>
</evidence>
<proteinExistence type="inferred from homology"/>
<dbReference type="GeneID" id="117237117"/>
<evidence type="ECO:0000256" key="1">
    <source>
        <dbReference type="ARBA" id="ARBA00004123"/>
    </source>
</evidence>
<dbReference type="Pfam" id="PF03942">
    <property type="entry name" value="DTW"/>
    <property type="match status" value="1"/>
</dbReference>
<evidence type="ECO:0000256" key="11">
    <source>
        <dbReference type="ARBA" id="ARBA00048718"/>
    </source>
</evidence>
<dbReference type="SMART" id="SM01144">
    <property type="entry name" value="DTW"/>
    <property type="match status" value="1"/>
</dbReference>
<evidence type="ECO:0000256" key="6">
    <source>
        <dbReference type="ARBA" id="ARBA00023242"/>
    </source>
</evidence>
<dbReference type="EC" id="2.5.1.25" evidence="2"/>
<evidence type="ECO:0000313" key="13">
    <source>
        <dbReference type="Proteomes" id="UP000504631"/>
    </source>
</evidence>
<evidence type="ECO:0000313" key="14">
    <source>
        <dbReference type="RefSeq" id="XP_033356656.1"/>
    </source>
</evidence>
<evidence type="ECO:0000256" key="2">
    <source>
        <dbReference type="ARBA" id="ARBA00012386"/>
    </source>
</evidence>
<evidence type="ECO:0000256" key="4">
    <source>
        <dbReference type="ARBA" id="ARBA00022691"/>
    </source>
</evidence>
<evidence type="ECO:0000256" key="3">
    <source>
        <dbReference type="ARBA" id="ARBA00022679"/>
    </source>
</evidence>
<comment type="function">
    <text evidence="7">Catalyzes the formation of 3-(3-amino-3-carboxypropyl)uridine (acp3U) at position 20 in the D-loop of several cytoplasmic tRNAs (acp3U(20)).</text>
</comment>
<dbReference type="PANTHER" id="PTHR15627">
    <property type="entry name" value="NATURAL KILLER CELL-SPECIFIC ANTIGEN KLIP1"/>
    <property type="match status" value="1"/>
</dbReference>
<dbReference type="InterPro" id="IPR005636">
    <property type="entry name" value="DTW"/>
</dbReference>
<dbReference type="KEGG" id="bvk:117237117"/>
<evidence type="ECO:0000256" key="5">
    <source>
        <dbReference type="ARBA" id="ARBA00022694"/>
    </source>
</evidence>
<dbReference type="GO" id="GO:0016432">
    <property type="term" value="F:tRNA-uridine aminocarboxypropyltransferase activity"/>
    <property type="evidence" value="ECO:0007669"/>
    <property type="project" value="UniProtKB-EC"/>
</dbReference>
<comment type="catalytic activity">
    <reaction evidence="11">
        <text>a uridine in tRNA + S-adenosyl-L-methionine = a 3-[(3S)-3-amino-3-carboxypropyl]uridine in tRNA + S-methyl-5'-thioadenosine + H(+)</text>
        <dbReference type="Rhea" id="RHEA:62432"/>
        <dbReference type="Rhea" id="RHEA-COMP:13339"/>
        <dbReference type="Rhea" id="RHEA-COMP:16092"/>
        <dbReference type="ChEBI" id="CHEBI:15378"/>
        <dbReference type="ChEBI" id="CHEBI:17509"/>
        <dbReference type="ChEBI" id="CHEBI:59789"/>
        <dbReference type="ChEBI" id="CHEBI:65315"/>
        <dbReference type="ChEBI" id="CHEBI:82930"/>
        <dbReference type="EC" id="2.5.1.25"/>
    </reaction>
</comment>
<evidence type="ECO:0000259" key="12">
    <source>
        <dbReference type="SMART" id="SM01144"/>
    </source>
</evidence>
<accession>A0A6J3KWZ1</accession>
<reference evidence="14" key="1">
    <citation type="submission" date="2025-08" db="UniProtKB">
        <authorList>
            <consortium name="RefSeq"/>
        </authorList>
    </citation>
    <scope>IDENTIFICATION</scope>
    <source>
        <tissue evidence="14">Muscle</tissue>
    </source>
</reference>
<evidence type="ECO:0000256" key="7">
    <source>
        <dbReference type="ARBA" id="ARBA00037050"/>
    </source>
</evidence>